<accession>A0A2U2DXB3</accession>
<reference evidence="2 3" key="1">
    <citation type="submission" date="2018-05" db="EMBL/GenBank/DDBJ databases">
        <title>The draft genome of strain NS-104.</title>
        <authorList>
            <person name="Hang P."/>
            <person name="Jiang J."/>
        </authorList>
    </citation>
    <scope>NUCLEOTIDE SEQUENCE [LARGE SCALE GENOMIC DNA]</scope>
    <source>
        <strain evidence="2 3">NS-104</strain>
    </source>
</reference>
<dbReference type="Proteomes" id="UP000245252">
    <property type="component" value="Unassembled WGS sequence"/>
</dbReference>
<dbReference type="RefSeq" id="WP_109456369.1">
    <property type="nucleotide sequence ID" value="NZ_QFBC01000001.1"/>
</dbReference>
<proteinExistence type="predicted"/>
<keyword evidence="1" id="KW-1133">Transmembrane helix</keyword>
<sequence length="626" mass="66795">MTQSRTRFVRRIFRRINRSRQSIIRVTLIALVAFFCIFGVIRLSAPYLISTSLVRNGMERAISSWTGHRAIIGGSPELEFWPVPRLTLQDVTIEKRDGDARQEIARIDRMSASFSLVKALRGQLQFRDFHFVRPHLFLTRAPSGAIDWTDKGLLARALAEVKPGGGNSQVLERNLNARIGSITIEDGTVELQDAGGAHFQLGGISADIDWPSLQDAVKAYVLLRIFDHDVKMDLASSQPLLLASGRNATASLSFSSPVLTARFDGVANLASTAFLSGAVEINAADIPGLLAWSGAKLPSVALLKSASMSADLMTADSGVRFNNLRFAINDTNASGVLDLTLPQGRRPKMTGTLAFDQLDVRAFLSAFSLNVPAGGTPDETADATFLRQLDVDLRLSAQTAALSPFDLRDVGASVLVAQGKANFDIGDSEFEGGQMIAHMDVAESGFEGGGNLAISIRDADLAAAAARIPLSGSLPLGIGSLDLTLKTDKPVWATSANDISGSVKMYTGTGSLKQFDTTAFRSLAASKTFFQLSEAGSRNFDFDNAEIVADFAKGSATIKTARIIGRNETLTLSGVIPYGTNGMALAGMLKPADGNDTVQPLPFFAGGSWPDPVISPISILTGKPLE</sequence>
<keyword evidence="1" id="KW-0812">Transmembrane</keyword>
<evidence type="ECO:0000313" key="3">
    <source>
        <dbReference type="Proteomes" id="UP000245252"/>
    </source>
</evidence>
<dbReference type="GO" id="GO:0005886">
    <property type="term" value="C:plasma membrane"/>
    <property type="evidence" value="ECO:0007669"/>
    <property type="project" value="TreeGrafter"/>
</dbReference>
<dbReference type="OrthoDB" id="225437at2"/>
<keyword evidence="1" id="KW-0472">Membrane</keyword>
<dbReference type="AlphaFoldDB" id="A0A2U2DXB3"/>
<protein>
    <submittedName>
        <fullName evidence="2">AsmA family protein</fullName>
    </submittedName>
</protein>
<comment type="caution">
    <text evidence="2">The sequence shown here is derived from an EMBL/GenBank/DDBJ whole genome shotgun (WGS) entry which is preliminary data.</text>
</comment>
<feature type="transmembrane region" description="Helical" evidence="1">
    <location>
        <begin position="23"/>
        <end position="45"/>
    </location>
</feature>
<dbReference type="PANTHER" id="PTHR30441:SF8">
    <property type="entry name" value="DUF748 DOMAIN-CONTAINING PROTEIN"/>
    <property type="match status" value="1"/>
</dbReference>
<dbReference type="PANTHER" id="PTHR30441">
    <property type="entry name" value="DUF748 DOMAIN-CONTAINING PROTEIN"/>
    <property type="match status" value="1"/>
</dbReference>
<evidence type="ECO:0000313" key="2">
    <source>
        <dbReference type="EMBL" id="PWE57852.1"/>
    </source>
</evidence>
<dbReference type="GO" id="GO:0090313">
    <property type="term" value="P:regulation of protein targeting to membrane"/>
    <property type="evidence" value="ECO:0007669"/>
    <property type="project" value="TreeGrafter"/>
</dbReference>
<keyword evidence="3" id="KW-1185">Reference proteome</keyword>
<evidence type="ECO:0000256" key="1">
    <source>
        <dbReference type="SAM" id="Phobius"/>
    </source>
</evidence>
<dbReference type="InterPro" id="IPR052894">
    <property type="entry name" value="AsmA-related"/>
</dbReference>
<organism evidence="2 3">
    <name type="scientific">Metarhizobium album</name>
    <dbReference type="NCBI Taxonomy" id="2182425"/>
    <lineage>
        <taxon>Bacteria</taxon>
        <taxon>Pseudomonadati</taxon>
        <taxon>Pseudomonadota</taxon>
        <taxon>Alphaproteobacteria</taxon>
        <taxon>Hyphomicrobiales</taxon>
        <taxon>Rhizobiaceae</taxon>
        <taxon>Metarhizobium</taxon>
    </lineage>
</organism>
<dbReference type="EMBL" id="QFBC01000001">
    <property type="protein sequence ID" value="PWE57852.1"/>
    <property type="molecule type" value="Genomic_DNA"/>
</dbReference>
<name>A0A2U2DXB3_9HYPH</name>
<gene>
    <name evidence="2" type="ORF">DEM27_01245</name>
</gene>